<keyword evidence="3" id="KW-1185">Reference proteome</keyword>
<feature type="non-terminal residue" evidence="2">
    <location>
        <position position="1"/>
    </location>
</feature>
<feature type="domain" description="HTH psq-type" evidence="1">
    <location>
        <begin position="72"/>
        <end position="103"/>
    </location>
</feature>
<dbReference type="Proteomes" id="UP000747542">
    <property type="component" value="Unassembled WGS sequence"/>
</dbReference>
<evidence type="ECO:0000313" key="2">
    <source>
        <dbReference type="EMBL" id="KAG7159898.1"/>
    </source>
</evidence>
<sequence>VLLISYAVELCTLGVTTTEQLPASTLFLAPHAILCVHLAVTRVLCLKIPSWLQIVFFEGGDKGSNEPKKSWRERKVLTLVEKVEIIKKIIESGMSYAAYARGYERKVTASVPATTKVTQHARDPALIKMEKALKVWIEDLNHRCIPLDSRFIWEKDALLYA</sequence>
<proteinExistence type="predicted"/>
<accession>A0A8J5JS12</accession>
<dbReference type="AlphaFoldDB" id="A0A8J5JS12"/>
<dbReference type="EMBL" id="JAHLQT010031743">
    <property type="protein sequence ID" value="KAG7159898.1"/>
    <property type="molecule type" value="Genomic_DNA"/>
</dbReference>
<evidence type="ECO:0000259" key="1">
    <source>
        <dbReference type="Pfam" id="PF04218"/>
    </source>
</evidence>
<dbReference type="Pfam" id="PF04218">
    <property type="entry name" value="CENP-B_N"/>
    <property type="match status" value="1"/>
</dbReference>
<organism evidence="2 3">
    <name type="scientific">Homarus americanus</name>
    <name type="common">American lobster</name>
    <dbReference type="NCBI Taxonomy" id="6706"/>
    <lineage>
        <taxon>Eukaryota</taxon>
        <taxon>Metazoa</taxon>
        <taxon>Ecdysozoa</taxon>
        <taxon>Arthropoda</taxon>
        <taxon>Crustacea</taxon>
        <taxon>Multicrustacea</taxon>
        <taxon>Malacostraca</taxon>
        <taxon>Eumalacostraca</taxon>
        <taxon>Eucarida</taxon>
        <taxon>Decapoda</taxon>
        <taxon>Pleocyemata</taxon>
        <taxon>Astacidea</taxon>
        <taxon>Nephropoidea</taxon>
        <taxon>Nephropidae</taxon>
        <taxon>Homarus</taxon>
    </lineage>
</organism>
<comment type="caution">
    <text evidence="2">The sequence shown here is derived from an EMBL/GenBank/DDBJ whole genome shotgun (WGS) entry which is preliminary data.</text>
</comment>
<dbReference type="InterPro" id="IPR007889">
    <property type="entry name" value="HTH_Psq"/>
</dbReference>
<name>A0A8J5JS12_HOMAM</name>
<evidence type="ECO:0000313" key="3">
    <source>
        <dbReference type="Proteomes" id="UP000747542"/>
    </source>
</evidence>
<gene>
    <name evidence="2" type="primary">TIGD1-L211</name>
    <name evidence="2" type="ORF">Hamer_G017330</name>
</gene>
<protein>
    <submittedName>
        <fullName evidence="2">Tigger transposable element-derived protein 1-like 211</fullName>
    </submittedName>
</protein>
<dbReference type="GO" id="GO:0003677">
    <property type="term" value="F:DNA binding"/>
    <property type="evidence" value="ECO:0007669"/>
    <property type="project" value="InterPro"/>
</dbReference>
<feature type="non-terminal residue" evidence="2">
    <location>
        <position position="161"/>
    </location>
</feature>
<reference evidence="2" key="1">
    <citation type="journal article" date="2021" name="Sci. Adv.">
        <title>The American lobster genome reveals insights on longevity, neural, and immune adaptations.</title>
        <authorList>
            <person name="Polinski J.M."/>
            <person name="Zimin A.V."/>
            <person name="Clark K.F."/>
            <person name="Kohn A.B."/>
            <person name="Sadowski N."/>
            <person name="Timp W."/>
            <person name="Ptitsyn A."/>
            <person name="Khanna P."/>
            <person name="Romanova D.Y."/>
            <person name="Williams P."/>
            <person name="Greenwood S.J."/>
            <person name="Moroz L.L."/>
            <person name="Walt D.R."/>
            <person name="Bodnar A.G."/>
        </authorList>
    </citation>
    <scope>NUCLEOTIDE SEQUENCE</scope>
    <source>
        <strain evidence="2">GMGI-L3</strain>
    </source>
</reference>